<dbReference type="Gene3D" id="3.40.50.720">
    <property type="entry name" value="NAD(P)-binding Rossmann-like Domain"/>
    <property type="match status" value="1"/>
</dbReference>
<dbReference type="InterPro" id="IPR002347">
    <property type="entry name" value="SDR_fam"/>
</dbReference>
<dbReference type="EMBL" id="VFPM01000004">
    <property type="protein sequence ID" value="TQM57170.1"/>
    <property type="molecule type" value="Genomic_DNA"/>
</dbReference>
<protein>
    <submittedName>
        <fullName evidence="4">NAD(P)-dependent dehydrogenase (Short-subunit alcohol dehydrogenase family)</fullName>
    </submittedName>
</protein>
<keyword evidence="2" id="KW-0560">Oxidoreductase</keyword>
<evidence type="ECO:0000259" key="3">
    <source>
        <dbReference type="SMART" id="SM00822"/>
    </source>
</evidence>
<reference evidence="4 5" key="1">
    <citation type="submission" date="2019-06" db="EMBL/GenBank/DDBJ databases">
        <title>Genome sequencing of plant associated microbes to promote plant fitness in Sorghum bicolor and Oryza sativa.</title>
        <authorList>
            <person name="Coleman-Derr D."/>
        </authorList>
    </citation>
    <scope>NUCLEOTIDE SEQUENCE [LARGE SCALE GENOMIC DNA]</scope>
    <source>
        <strain evidence="4 5">KV-663</strain>
    </source>
</reference>
<dbReference type="NCBIfam" id="NF005559">
    <property type="entry name" value="PRK07231.1"/>
    <property type="match status" value="1"/>
</dbReference>
<proteinExistence type="inferred from homology"/>
<dbReference type="Pfam" id="PF13561">
    <property type="entry name" value="adh_short_C2"/>
    <property type="match status" value="1"/>
</dbReference>
<dbReference type="GO" id="GO:0016616">
    <property type="term" value="F:oxidoreductase activity, acting on the CH-OH group of donors, NAD or NADP as acceptor"/>
    <property type="evidence" value="ECO:0007669"/>
    <property type="project" value="UniProtKB-ARBA"/>
</dbReference>
<dbReference type="RefSeq" id="WP_260439932.1">
    <property type="nucleotide sequence ID" value="NZ_VFPM01000004.1"/>
</dbReference>
<organism evidence="4 5">
    <name type="scientific">Humibacillus xanthopallidus</name>
    <dbReference type="NCBI Taxonomy" id="412689"/>
    <lineage>
        <taxon>Bacteria</taxon>
        <taxon>Bacillati</taxon>
        <taxon>Actinomycetota</taxon>
        <taxon>Actinomycetes</taxon>
        <taxon>Micrococcales</taxon>
        <taxon>Intrasporangiaceae</taxon>
        <taxon>Humibacillus</taxon>
    </lineage>
</organism>
<dbReference type="PRINTS" id="PR00080">
    <property type="entry name" value="SDRFAMILY"/>
</dbReference>
<evidence type="ECO:0000313" key="5">
    <source>
        <dbReference type="Proteomes" id="UP000316747"/>
    </source>
</evidence>
<dbReference type="PANTHER" id="PTHR42760:SF133">
    <property type="entry name" value="3-OXOACYL-[ACYL-CARRIER-PROTEIN] REDUCTASE"/>
    <property type="match status" value="1"/>
</dbReference>
<accession>A0A543HFS4</accession>
<dbReference type="PANTHER" id="PTHR42760">
    <property type="entry name" value="SHORT-CHAIN DEHYDROGENASES/REDUCTASES FAMILY MEMBER"/>
    <property type="match status" value="1"/>
</dbReference>
<dbReference type="FunFam" id="3.40.50.720:FF:000084">
    <property type="entry name" value="Short-chain dehydrogenase reductase"/>
    <property type="match status" value="1"/>
</dbReference>
<feature type="domain" description="Ketoreductase" evidence="3">
    <location>
        <begin position="9"/>
        <end position="184"/>
    </location>
</feature>
<keyword evidence="5" id="KW-1185">Reference proteome</keyword>
<dbReference type="AlphaFoldDB" id="A0A543HFS4"/>
<dbReference type="Proteomes" id="UP000316747">
    <property type="component" value="Unassembled WGS sequence"/>
</dbReference>
<dbReference type="InterPro" id="IPR057326">
    <property type="entry name" value="KR_dom"/>
</dbReference>
<dbReference type="InterPro" id="IPR036291">
    <property type="entry name" value="NAD(P)-bd_dom_sf"/>
</dbReference>
<evidence type="ECO:0000256" key="1">
    <source>
        <dbReference type="ARBA" id="ARBA00006484"/>
    </source>
</evidence>
<comment type="similarity">
    <text evidence="1">Belongs to the short-chain dehydrogenases/reductases (SDR) family.</text>
</comment>
<name>A0A543HFS4_9MICO</name>
<sequence>MSMNRLDGRVALVTGAASGIGRATARRLTEEGAAVLLTDVNEAAGAAAAAELRDGGARAEFTRHDVVSESDWEAACAKAKDLFGGLDVLVNNAGMGDLAPIEETTLADWERTISIDQTGVFLGMKVAAPLLKASAHGAVINISSIFGTSGGFGTSPAYHAAKGAVRTLTKNVALHWAAEGVRVNSIHPGFIDTPILDGARGTPFEQMMIDLTPMGRLGRPEEIAAGVAYLASDDAAFVTGLELYIDGGYIAR</sequence>
<dbReference type="PRINTS" id="PR00081">
    <property type="entry name" value="GDHRDH"/>
</dbReference>
<gene>
    <name evidence="4" type="ORF">FBY41_3991</name>
</gene>
<evidence type="ECO:0000256" key="2">
    <source>
        <dbReference type="ARBA" id="ARBA00023002"/>
    </source>
</evidence>
<dbReference type="SMART" id="SM00822">
    <property type="entry name" value="PKS_KR"/>
    <property type="match status" value="1"/>
</dbReference>
<comment type="caution">
    <text evidence="4">The sequence shown here is derived from an EMBL/GenBank/DDBJ whole genome shotgun (WGS) entry which is preliminary data.</text>
</comment>
<dbReference type="SUPFAM" id="SSF51735">
    <property type="entry name" value="NAD(P)-binding Rossmann-fold domains"/>
    <property type="match status" value="1"/>
</dbReference>
<evidence type="ECO:0000313" key="4">
    <source>
        <dbReference type="EMBL" id="TQM57170.1"/>
    </source>
</evidence>